<dbReference type="InterPro" id="IPR037066">
    <property type="entry name" value="Plug_dom_sf"/>
</dbReference>
<comment type="caution">
    <text evidence="2">The sequence shown here is derived from an EMBL/GenBank/DDBJ whole genome shotgun (WGS) entry which is preliminary data.</text>
</comment>
<protein>
    <submittedName>
        <fullName evidence="2">TonB-dependent receptor plug domain-containing protein</fullName>
    </submittedName>
</protein>
<dbReference type="EMBL" id="DAAWYJ010000053">
    <property type="protein sequence ID" value="HAG0017962.1"/>
    <property type="molecule type" value="Genomic_DNA"/>
</dbReference>
<reference evidence="2" key="2">
    <citation type="submission" date="2020-02" db="EMBL/GenBank/DDBJ databases">
        <authorList>
            <consortium name="NCBI Pathogen Detection Project"/>
        </authorList>
    </citation>
    <scope>NUCLEOTIDE SEQUENCE</scope>
    <source>
        <strain evidence="2">MA.CK_00/00002125</strain>
    </source>
</reference>
<gene>
    <name evidence="2" type="ORF">G8O67_005378</name>
</gene>
<evidence type="ECO:0000313" key="2">
    <source>
        <dbReference type="EMBL" id="HAG0017962.1"/>
    </source>
</evidence>
<dbReference type="AlphaFoldDB" id="A0A756LHH5"/>
<dbReference type="InterPro" id="IPR012910">
    <property type="entry name" value="Plug_dom"/>
</dbReference>
<dbReference type="Gene3D" id="2.170.130.10">
    <property type="entry name" value="TonB-dependent receptor, plug domain"/>
    <property type="match status" value="1"/>
</dbReference>
<sequence length="93" mass="10082">MLTVAIIASQPVHAATQHEETVVVTESEFGQQQINAPASVTVITADELKKKPVSDLIDAVKGVEGVSIVGENAKLNIRSARGAASSWMRRWRW</sequence>
<accession>A0A756LHH5</accession>
<name>A0A756LHH5_SALER</name>
<organism evidence="2">
    <name type="scientific">Salmonella enterica</name>
    <name type="common">Salmonella choleraesuis</name>
    <dbReference type="NCBI Taxonomy" id="28901"/>
    <lineage>
        <taxon>Bacteria</taxon>
        <taxon>Pseudomonadati</taxon>
        <taxon>Pseudomonadota</taxon>
        <taxon>Gammaproteobacteria</taxon>
        <taxon>Enterobacterales</taxon>
        <taxon>Enterobacteriaceae</taxon>
        <taxon>Salmonella</taxon>
    </lineage>
</organism>
<feature type="domain" description="TonB-dependent receptor plug" evidence="1">
    <location>
        <begin position="33"/>
        <end position="80"/>
    </location>
</feature>
<evidence type="ECO:0000259" key="1">
    <source>
        <dbReference type="Pfam" id="PF07715"/>
    </source>
</evidence>
<keyword evidence="2" id="KW-0675">Receptor</keyword>
<reference evidence="2" key="1">
    <citation type="journal article" date="2018" name="Genome Biol.">
        <title>SKESA: strategic k-mer extension for scrupulous assemblies.</title>
        <authorList>
            <person name="Souvorov A."/>
            <person name="Agarwala R."/>
            <person name="Lipman D.J."/>
        </authorList>
    </citation>
    <scope>NUCLEOTIDE SEQUENCE</scope>
    <source>
        <strain evidence="2">MA.CK_00/00002125</strain>
    </source>
</reference>
<dbReference type="Pfam" id="PF07715">
    <property type="entry name" value="Plug"/>
    <property type="match status" value="1"/>
</dbReference>
<dbReference type="SUPFAM" id="SSF56935">
    <property type="entry name" value="Porins"/>
    <property type="match status" value="1"/>
</dbReference>
<proteinExistence type="predicted"/>